<sequence length="190" mass="19500">MFRNSLFGAALATLSLAVPCVAAEGDTDMAEFVRAKAAEWMANPVIAAAVADSNTAHSGLSPADIEALDQTWRSEIGQASTPTISGVINSSASKALVEAVAASNGRIVEIIMMDNTGLNAAASGITSDFWQGDEEKYTATYAAGPGSVHKSEIEFDESAQAYLVQVSVPLADASGNLVGAVTVGLDIDAF</sequence>
<evidence type="ECO:0000313" key="2">
    <source>
        <dbReference type="EMBL" id="ETX16601.1"/>
    </source>
</evidence>
<dbReference type="Proteomes" id="UP000022447">
    <property type="component" value="Unassembled WGS sequence"/>
</dbReference>
<dbReference type="CDD" id="cd18773">
    <property type="entry name" value="PDC1_HK_sensor"/>
    <property type="match status" value="1"/>
</dbReference>
<evidence type="ECO:0008006" key="4">
    <source>
        <dbReference type="Google" id="ProtNLM"/>
    </source>
</evidence>
<evidence type="ECO:0000256" key="1">
    <source>
        <dbReference type="SAM" id="SignalP"/>
    </source>
</evidence>
<evidence type="ECO:0000313" key="3">
    <source>
        <dbReference type="Proteomes" id="UP000022447"/>
    </source>
</evidence>
<dbReference type="RefSeq" id="WP_037257766.1">
    <property type="nucleotide sequence ID" value="NZ_JALZ01000001.1"/>
</dbReference>
<feature type="signal peptide" evidence="1">
    <location>
        <begin position="1"/>
        <end position="22"/>
    </location>
</feature>
<accession>X7EN32</accession>
<dbReference type="PATRIC" id="fig|1449350.3.peg.383"/>
<feature type="chain" id="PRO_5004977821" description="Chemotaxis protein" evidence="1">
    <location>
        <begin position="23"/>
        <end position="190"/>
    </location>
</feature>
<comment type="caution">
    <text evidence="2">The sequence shown here is derived from an EMBL/GenBank/DDBJ whole genome shotgun (WGS) entry which is preliminary data.</text>
</comment>
<proteinExistence type="predicted"/>
<reference evidence="2 3" key="1">
    <citation type="submission" date="2014-01" db="EMBL/GenBank/DDBJ databases">
        <title>Roseivivax halodurans JCM 10272 Genome Sequencing.</title>
        <authorList>
            <person name="Lai Q."/>
            <person name="Li G."/>
            <person name="Shao Z."/>
        </authorList>
    </citation>
    <scope>NUCLEOTIDE SEQUENCE [LARGE SCALE GENOMIC DNA]</scope>
    <source>
        <strain evidence="2 3">JCM 10272</strain>
    </source>
</reference>
<keyword evidence="1" id="KW-0732">Signal</keyword>
<dbReference type="OrthoDB" id="195732at2"/>
<dbReference type="EMBL" id="JALZ01000001">
    <property type="protein sequence ID" value="ETX16601.1"/>
    <property type="molecule type" value="Genomic_DNA"/>
</dbReference>
<dbReference type="AlphaFoldDB" id="X7EN32"/>
<gene>
    <name evidence="2" type="ORF">OCH239_01895</name>
</gene>
<protein>
    <recommendedName>
        <fullName evidence="4">Chemotaxis protein</fullName>
    </recommendedName>
</protein>
<organism evidence="2 3">
    <name type="scientific">Roseivivax halodurans JCM 10272</name>
    <dbReference type="NCBI Taxonomy" id="1449350"/>
    <lineage>
        <taxon>Bacteria</taxon>
        <taxon>Pseudomonadati</taxon>
        <taxon>Pseudomonadota</taxon>
        <taxon>Alphaproteobacteria</taxon>
        <taxon>Rhodobacterales</taxon>
        <taxon>Roseobacteraceae</taxon>
        <taxon>Roseivivax</taxon>
    </lineage>
</organism>
<name>X7EN32_9RHOB</name>
<dbReference type="eggNOG" id="COG0834">
    <property type="taxonomic scope" value="Bacteria"/>
</dbReference>
<dbReference type="STRING" id="1449350.OCH239_01895"/>
<keyword evidence="3" id="KW-1185">Reference proteome</keyword>